<dbReference type="STRING" id="1365484.W6Q2D5"/>
<proteinExistence type="predicted"/>
<evidence type="ECO:0000313" key="2">
    <source>
        <dbReference type="Proteomes" id="UP000030686"/>
    </source>
</evidence>
<gene>
    <name evidence="1" type="ORF">PROQFM164_S02g000619</name>
</gene>
<accession>W6Q2D5</accession>
<evidence type="ECO:0000313" key="1">
    <source>
        <dbReference type="EMBL" id="CDM30470.1"/>
    </source>
</evidence>
<dbReference type="AlphaFoldDB" id="W6Q2D5"/>
<dbReference type="SUPFAM" id="SSF53335">
    <property type="entry name" value="S-adenosyl-L-methionine-dependent methyltransferases"/>
    <property type="match status" value="1"/>
</dbReference>
<sequence>MCSPYTNQANNFVPRMAQNGHLKSSTSYSSPSIADTLRCGPIPEERWCHRRSAKKVSLQGKAIGMDGEEHAELVHGNTEKAGACNVSFTEVSITFIPLPDSSTDCTISNCISRLLRPGCRVAISDILARKELIQEVVNSLCHAYFEIYCQDFK</sequence>
<dbReference type="Gene3D" id="3.40.50.150">
    <property type="entry name" value="Vaccinia Virus protein VP39"/>
    <property type="match status" value="1"/>
</dbReference>
<dbReference type="EMBL" id="HG792016">
    <property type="protein sequence ID" value="CDM30470.1"/>
    <property type="molecule type" value="Genomic_DNA"/>
</dbReference>
<protein>
    <submittedName>
        <fullName evidence="1">Genomic scaffold, ProqFM164S02</fullName>
    </submittedName>
</protein>
<dbReference type="OrthoDB" id="10017101at2759"/>
<name>W6Q2D5_PENRF</name>
<dbReference type="InterPro" id="IPR029063">
    <property type="entry name" value="SAM-dependent_MTases_sf"/>
</dbReference>
<dbReference type="Proteomes" id="UP000030686">
    <property type="component" value="Unassembled WGS sequence"/>
</dbReference>
<keyword evidence="2" id="KW-1185">Reference proteome</keyword>
<reference evidence="1" key="1">
    <citation type="journal article" date="2014" name="Nat. Commun.">
        <title>Multiple recent horizontal transfers of a large genomic region in cheese making fungi.</title>
        <authorList>
            <person name="Cheeseman K."/>
            <person name="Ropars J."/>
            <person name="Renault P."/>
            <person name="Dupont J."/>
            <person name="Gouzy J."/>
            <person name="Branca A."/>
            <person name="Abraham A.L."/>
            <person name="Ceppi M."/>
            <person name="Conseiller E."/>
            <person name="Debuchy R."/>
            <person name="Malagnac F."/>
            <person name="Goarin A."/>
            <person name="Silar P."/>
            <person name="Lacoste S."/>
            <person name="Sallet E."/>
            <person name="Bensimon A."/>
            <person name="Giraud T."/>
            <person name="Brygoo Y."/>
        </authorList>
    </citation>
    <scope>NUCLEOTIDE SEQUENCE [LARGE SCALE GENOMIC DNA]</scope>
    <source>
        <strain evidence="1">FM164</strain>
    </source>
</reference>
<organism evidence="1 2">
    <name type="scientific">Penicillium roqueforti (strain FM164)</name>
    <dbReference type="NCBI Taxonomy" id="1365484"/>
    <lineage>
        <taxon>Eukaryota</taxon>
        <taxon>Fungi</taxon>
        <taxon>Dikarya</taxon>
        <taxon>Ascomycota</taxon>
        <taxon>Pezizomycotina</taxon>
        <taxon>Eurotiomycetes</taxon>
        <taxon>Eurotiomycetidae</taxon>
        <taxon>Eurotiales</taxon>
        <taxon>Aspergillaceae</taxon>
        <taxon>Penicillium</taxon>
    </lineage>
</organism>